<comment type="caution">
    <text evidence="1">The sequence shown here is derived from an EMBL/GenBank/DDBJ whole genome shotgun (WGS) entry which is preliminary data.</text>
</comment>
<dbReference type="Proteomes" id="UP001205531">
    <property type="component" value="Unassembled WGS sequence"/>
</dbReference>
<evidence type="ECO:0000313" key="2">
    <source>
        <dbReference type="Proteomes" id="UP001205531"/>
    </source>
</evidence>
<dbReference type="EMBL" id="JANDWZ010000005">
    <property type="protein sequence ID" value="MCP9563782.1"/>
    <property type="molecule type" value="Genomic_DNA"/>
</dbReference>
<gene>
    <name evidence="1" type="ORF">NNC64_04245</name>
</gene>
<proteinExistence type="predicted"/>
<sequence>MNKIPFEYGSSDEMIERICNAVQCHSWYMQQFCFLIWTRTATEVTEEIYQSQLTKLLDTNADMFITDIDGMPASQIAFLRAVCMGETHFNAQQVVAEYGLGAPRTITKNKKTLVERDFIEKSGDGFKMVDPVFELWFKREYCNILPQ</sequence>
<dbReference type="RefSeq" id="WP_233904971.1">
    <property type="nucleotide sequence ID" value="NZ_JANDWY010000005.1"/>
</dbReference>
<accession>A0AAW5IFH5</accession>
<dbReference type="AlphaFoldDB" id="A0AAW5IFH5"/>
<reference evidence="1" key="1">
    <citation type="submission" date="2022-07" db="EMBL/GenBank/DDBJ databases">
        <title>Prevotella copri.</title>
        <authorList>
            <person name="Yang C."/>
        </authorList>
    </citation>
    <scope>NUCLEOTIDE SEQUENCE</scope>
    <source>
        <strain evidence="1">HF2107</strain>
    </source>
</reference>
<evidence type="ECO:0000313" key="1">
    <source>
        <dbReference type="EMBL" id="MCP9563782.1"/>
    </source>
</evidence>
<organism evidence="1 2">
    <name type="scientific">Segatella copri</name>
    <dbReference type="NCBI Taxonomy" id="165179"/>
    <lineage>
        <taxon>Bacteria</taxon>
        <taxon>Pseudomonadati</taxon>
        <taxon>Bacteroidota</taxon>
        <taxon>Bacteroidia</taxon>
        <taxon>Bacteroidales</taxon>
        <taxon>Prevotellaceae</taxon>
        <taxon>Segatella</taxon>
    </lineage>
</organism>
<protein>
    <submittedName>
        <fullName evidence="1">Uncharacterized protein</fullName>
    </submittedName>
</protein>
<name>A0AAW5IFH5_9BACT</name>